<dbReference type="Proteomes" id="UP000316621">
    <property type="component" value="Chromosome 5"/>
</dbReference>
<name>A0A4Y7JP86_PAPSO</name>
<feature type="compositionally biased region" description="Pro residues" evidence="1">
    <location>
        <begin position="19"/>
        <end position="32"/>
    </location>
</feature>
<dbReference type="EMBL" id="CM010719">
    <property type="protein sequence ID" value="RZC61771.1"/>
    <property type="molecule type" value="Genomic_DNA"/>
</dbReference>
<feature type="region of interest" description="Disordered" evidence="1">
    <location>
        <begin position="1"/>
        <end position="32"/>
    </location>
</feature>
<keyword evidence="3" id="KW-1185">Reference proteome</keyword>
<gene>
    <name evidence="2" type="ORF">C5167_023523</name>
</gene>
<organism evidence="2 3">
    <name type="scientific">Papaver somniferum</name>
    <name type="common">Opium poppy</name>
    <dbReference type="NCBI Taxonomy" id="3469"/>
    <lineage>
        <taxon>Eukaryota</taxon>
        <taxon>Viridiplantae</taxon>
        <taxon>Streptophyta</taxon>
        <taxon>Embryophyta</taxon>
        <taxon>Tracheophyta</taxon>
        <taxon>Spermatophyta</taxon>
        <taxon>Magnoliopsida</taxon>
        <taxon>Ranunculales</taxon>
        <taxon>Papaveraceae</taxon>
        <taxon>Papaveroideae</taxon>
        <taxon>Papaver</taxon>
    </lineage>
</organism>
<sequence length="32" mass="3548">MEESNKARRGRFADKPKSPPRGPMRGPPSGRP</sequence>
<dbReference type="Gramene" id="RZC61771">
    <property type="protein sequence ID" value="RZC61771"/>
    <property type="gene ID" value="C5167_023523"/>
</dbReference>
<dbReference type="AlphaFoldDB" id="A0A4Y7JP86"/>
<evidence type="ECO:0000256" key="1">
    <source>
        <dbReference type="SAM" id="MobiDB-lite"/>
    </source>
</evidence>
<protein>
    <submittedName>
        <fullName evidence="2">Uncharacterized protein</fullName>
    </submittedName>
</protein>
<proteinExistence type="predicted"/>
<evidence type="ECO:0000313" key="3">
    <source>
        <dbReference type="Proteomes" id="UP000316621"/>
    </source>
</evidence>
<evidence type="ECO:0000313" key="2">
    <source>
        <dbReference type="EMBL" id="RZC61771.1"/>
    </source>
</evidence>
<accession>A0A4Y7JP86</accession>
<reference evidence="2 3" key="1">
    <citation type="journal article" date="2018" name="Science">
        <title>The opium poppy genome and morphinan production.</title>
        <authorList>
            <person name="Guo L."/>
            <person name="Winzer T."/>
            <person name="Yang X."/>
            <person name="Li Y."/>
            <person name="Ning Z."/>
            <person name="He Z."/>
            <person name="Teodor R."/>
            <person name="Lu Y."/>
            <person name="Bowser T.A."/>
            <person name="Graham I.A."/>
            <person name="Ye K."/>
        </authorList>
    </citation>
    <scope>NUCLEOTIDE SEQUENCE [LARGE SCALE GENOMIC DNA]</scope>
    <source>
        <strain evidence="3">cv. HN1</strain>
        <tissue evidence="2">Leaves</tissue>
    </source>
</reference>
<feature type="compositionally biased region" description="Basic and acidic residues" evidence="1">
    <location>
        <begin position="1"/>
        <end position="17"/>
    </location>
</feature>